<keyword evidence="3" id="KW-0808">Transferase</keyword>
<dbReference type="Proteomes" id="UP000308730">
    <property type="component" value="Unassembled WGS sequence"/>
</dbReference>
<accession>A0A4S4MRL2</accession>
<dbReference type="SUPFAM" id="SSF53613">
    <property type="entry name" value="Ribokinase-like"/>
    <property type="match status" value="1"/>
</dbReference>
<sequence length="335" mass="36959">MANLTLSQVVNTVNFSNHSGYGRFGGSKANAEELTRIFGLMEQNELLRSERLLTGYIPSGEALAAVKDMATKLRKANPKLIYLLDPVLGDAGQLYVAPDVIPVYRSMLPLSTIITPNWFEVEVLTDIKIVDMSTLRQALQILHEEHRVSNIVISSIPLKPWLKTALPCRSRSPPSESSSDEDFLLCISSSREVAGGACTSIVHAGRVPYIPGYFSGVGDLFSAFVIAHYKPSSPFLVANAQPLDTTAGETPLSRAVAAALTKTHAMLILTNEYAKQLPEEQRLPTDDEADKSDATRRTRRMKGRELRLIQGQSIIRGTKTLTERKMDLWAGFWES</sequence>
<feature type="region of interest" description="Disordered" evidence="7">
    <location>
        <begin position="278"/>
        <end position="302"/>
    </location>
</feature>
<dbReference type="PANTHER" id="PTHR10534:SF2">
    <property type="entry name" value="PYRIDOXAL KINASE"/>
    <property type="match status" value="1"/>
</dbReference>
<evidence type="ECO:0000256" key="2">
    <source>
        <dbReference type="ARBA" id="ARBA00012104"/>
    </source>
</evidence>
<dbReference type="OrthoDB" id="2104723at2759"/>
<gene>
    <name evidence="9" type="ORF">EUX98_g5498</name>
</gene>
<evidence type="ECO:0000259" key="8">
    <source>
        <dbReference type="Pfam" id="PF08543"/>
    </source>
</evidence>
<dbReference type="GO" id="GO:0008478">
    <property type="term" value="F:pyridoxal kinase activity"/>
    <property type="evidence" value="ECO:0007669"/>
    <property type="project" value="UniProtKB-EC"/>
</dbReference>
<evidence type="ECO:0000256" key="3">
    <source>
        <dbReference type="ARBA" id="ARBA00022679"/>
    </source>
</evidence>
<dbReference type="GO" id="GO:0005524">
    <property type="term" value="F:ATP binding"/>
    <property type="evidence" value="ECO:0007669"/>
    <property type="project" value="UniProtKB-KW"/>
</dbReference>
<dbReference type="Pfam" id="PF08543">
    <property type="entry name" value="Phos_pyr_kin"/>
    <property type="match status" value="1"/>
</dbReference>
<dbReference type="EMBL" id="SGPM01000163">
    <property type="protein sequence ID" value="THH28689.1"/>
    <property type="molecule type" value="Genomic_DNA"/>
</dbReference>
<evidence type="ECO:0000256" key="4">
    <source>
        <dbReference type="ARBA" id="ARBA00022741"/>
    </source>
</evidence>
<evidence type="ECO:0000313" key="10">
    <source>
        <dbReference type="Proteomes" id="UP000308730"/>
    </source>
</evidence>
<keyword evidence="4" id="KW-0547">Nucleotide-binding</keyword>
<dbReference type="Gene3D" id="3.40.1190.20">
    <property type="match status" value="1"/>
</dbReference>
<protein>
    <recommendedName>
        <fullName evidence="2">pyridoxal kinase</fullName>
        <ecNumber evidence="2">2.7.1.35</ecNumber>
    </recommendedName>
</protein>
<dbReference type="InterPro" id="IPR004625">
    <property type="entry name" value="PyrdxlKinase"/>
</dbReference>
<evidence type="ECO:0000256" key="7">
    <source>
        <dbReference type="SAM" id="MobiDB-lite"/>
    </source>
</evidence>
<dbReference type="InterPro" id="IPR013749">
    <property type="entry name" value="PM/HMP-P_kinase-1"/>
</dbReference>
<keyword evidence="10" id="KW-1185">Reference proteome</keyword>
<comment type="caution">
    <text evidence="9">The sequence shown here is derived from an EMBL/GenBank/DDBJ whole genome shotgun (WGS) entry which is preliminary data.</text>
</comment>
<feature type="compositionally biased region" description="Basic and acidic residues" evidence="7">
    <location>
        <begin position="278"/>
        <end position="296"/>
    </location>
</feature>
<keyword evidence="6" id="KW-0067">ATP-binding</keyword>
<dbReference type="AlphaFoldDB" id="A0A4S4MRL2"/>
<dbReference type="CDD" id="cd01173">
    <property type="entry name" value="pyridoxal_pyridoxamine_kinase"/>
    <property type="match status" value="1"/>
</dbReference>
<dbReference type="InterPro" id="IPR029056">
    <property type="entry name" value="Ribokinase-like"/>
</dbReference>
<keyword evidence="5" id="KW-0418">Kinase</keyword>
<dbReference type="GO" id="GO:0009443">
    <property type="term" value="P:pyridoxal 5'-phosphate salvage"/>
    <property type="evidence" value="ECO:0007669"/>
    <property type="project" value="InterPro"/>
</dbReference>
<name>A0A4S4MRL2_9APHY</name>
<comment type="similarity">
    <text evidence="1">Belongs to the pyridoxine kinase family.</text>
</comment>
<evidence type="ECO:0000313" key="9">
    <source>
        <dbReference type="EMBL" id="THH28689.1"/>
    </source>
</evidence>
<evidence type="ECO:0000256" key="5">
    <source>
        <dbReference type="ARBA" id="ARBA00022777"/>
    </source>
</evidence>
<dbReference type="PANTHER" id="PTHR10534">
    <property type="entry name" value="PYRIDOXAL KINASE"/>
    <property type="match status" value="1"/>
</dbReference>
<evidence type="ECO:0000256" key="1">
    <source>
        <dbReference type="ARBA" id="ARBA00008805"/>
    </source>
</evidence>
<organism evidence="9 10">
    <name type="scientific">Antrodiella citrinella</name>
    <dbReference type="NCBI Taxonomy" id="2447956"/>
    <lineage>
        <taxon>Eukaryota</taxon>
        <taxon>Fungi</taxon>
        <taxon>Dikarya</taxon>
        <taxon>Basidiomycota</taxon>
        <taxon>Agaricomycotina</taxon>
        <taxon>Agaricomycetes</taxon>
        <taxon>Polyporales</taxon>
        <taxon>Steccherinaceae</taxon>
        <taxon>Antrodiella</taxon>
    </lineage>
</organism>
<proteinExistence type="inferred from homology"/>
<reference evidence="9 10" key="1">
    <citation type="submission" date="2019-02" db="EMBL/GenBank/DDBJ databases">
        <title>Genome sequencing of the rare red list fungi Antrodiella citrinella (Flaviporus citrinellus).</title>
        <authorList>
            <person name="Buettner E."/>
            <person name="Kellner H."/>
        </authorList>
    </citation>
    <scope>NUCLEOTIDE SEQUENCE [LARGE SCALE GENOMIC DNA]</scope>
    <source>
        <strain evidence="9 10">DSM 108506</strain>
    </source>
</reference>
<dbReference type="GO" id="GO:0005829">
    <property type="term" value="C:cytosol"/>
    <property type="evidence" value="ECO:0007669"/>
    <property type="project" value="TreeGrafter"/>
</dbReference>
<dbReference type="EC" id="2.7.1.35" evidence="2"/>
<evidence type="ECO:0000256" key="6">
    <source>
        <dbReference type="ARBA" id="ARBA00022840"/>
    </source>
</evidence>
<feature type="domain" description="Pyridoxamine kinase/Phosphomethylpyrimidine kinase" evidence="8">
    <location>
        <begin position="54"/>
        <end position="154"/>
    </location>
</feature>